<evidence type="ECO:0000256" key="3">
    <source>
        <dbReference type="ARBA" id="ARBA00022729"/>
    </source>
</evidence>
<feature type="chain" id="PRO_5017421173" evidence="4">
    <location>
        <begin position="23"/>
        <end position="392"/>
    </location>
</feature>
<organism evidence="7 8">
    <name type="scientific">Bailinhaonella thermotolerans</name>
    <dbReference type="NCBI Taxonomy" id="1070861"/>
    <lineage>
        <taxon>Bacteria</taxon>
        <taxon>Bacillati</taxon>
        <taxon>Actinomycetota</taxon>
        <taxon>Actinomycetes</taxon>
        <taxon>Streptosporangiales</taxon>
        <taxon>Streptosporangiaceae</taxon>
        <taxon>Bailinhaonella</taxon>
    </lineage>
</organism>
<dbReference type="InterPro" id="IPR008972">
    <property type="entry name" value="Cupredoxin"/>
</dbReference>
<dbReference type="EMBL" id="QZEY01000025">
    <property type="protein sequence ID" value="RJL21453.1"/>
    <property type="molecule type" value="Genomic_DNA"/>
</dbReference>
<keyword evidence="3 4" id="KW-0732">Signal</keyword>
<dbReference type="Proteomes" id="UP000265768">
    <property type="component" value="Unassembled WGS sequence"/>
</dbReference>
<proteinExistence type="inferred from homology"/>
<feature type="domain" description="Imelysin-like" evidence="5">
    <location>
        <begin position="153"/>
        <end position="384"/>
    </location>
</feature>
<dbReference type="NCBIfam" id="NF041757">
    <property type="entry name" value="EfeO"/>
    <property type="match status" value="1"/>
</dbReference>
<accession>A0A3A4A0K2</accession>
<evidence type="ECO:0000256" key="4">
    <source>
        <dbReference type="SAM" id="SignalP"/>
    </source>
</evidence>
<dbReference type="GO" id="GO:0042597">
    <property type="term" value="C:periplasmic space"/>
    <property type="evidence" value="ECO:0007669"/>
    <property type="project" value="UniProtKB-SubCell"/>
</dbReference>
<dbReference type="PANTHER" id="PTHR39192:SF1">
    <property type="entry name" value="IRON UPTAKE SYSTEM COMPONENT EFEO"/>
    <property type="match status" value="1"/>
</dbReference>
<evidence type="ECO:0000313" key="7">
    <source>
        <dbReference type="EMBL" id="RJL21453.1"/>
    </source>
</evidence>
<sequence length="392" mass="41552">MPPVSRVLPAAGVLAVAITALAACGGGGTTPGATGGEGAAKSGANTLAVQATDTTCVPDKASVPAGTLTIKVTNRASKANEVHVLRADGRTIVSEREDIGPDSTVDDFTVELAAGKYQLACKPGMKGDGIRADLTVVGGPAAGAPADARLSAAVEDYKKYVAERVDDSLRKTRKFAAAVKKGDVAGAKALYAPSRVGWESIEPVAESFGDIDAKVDLREADLEKGDEWTGWHRLEKALWAEPETLKDEREYADRLVADLEDLRRRVPAAEITPAKMAGGAKELLDEVAHIKIDGEEEFFSHTDLWNFKANVDGARKVHELLKPVLRDKRPELAATLDAEFGRLQTVLAEYEEGDGYVSYEKINKDAAAKKRLQDAVNALAEPLSGLAAAVAQ</sequence>
<comment type="similarity">
    <text evidence="2">Belongs to the EfeM/EfeO family.</text>
</comment>
<dbReference type="CDD" id="cd14656">
    <property type="entry name" value="Imelysin-like_EfeO"/>
    <property type="match status" value="1"/>
</dbReference>
<dbReference type="InterPro" id="IPR018976">
    <property type="entry name" value="Imelysin-like"/>
</dbReference>
<dbReference type="Gene3D" id="2.60.40.420">
    <property type="entry name" value="Cupredoxins - blue copper proteins"/>
    <property type="match status" value="1"/>
</dbReference>
<evidence type="ECO:0000313" key="8">
    <source>
        <dbReference type="Proteomes" id="UP000265768"/>
    </source>
</evidence>
<dbReference type="InterPro" id="IPR034981">
    <property type="entry name" value="Imelysin-like_EfeO/Algp7"/>
</dbReference>
<dbReference type="InterPro" id="IPR038352">
    <property type="entry name" value="Imelysin_sf"/>
</dbReference>
<dbReference type="OrthoDB" id="7348379at2"/>
<gene>
    <name evidence="7" type="primary">efeO</name>
    <name evidence="7" type="ORF">D5H75_37460</name>
</gene>
<dbReference type="InterPro" id="IPR050894">
    <property type="entry name" value="EfeM/EfeO_iron_uptake"/>
</dbReference>
<comment type="caution">
    <text evidence="7">The sequence shown here is derived from an EMBL/GenBank/DDBJ whole genome shotgun (WGS) entry which is preliminary data.</text>
</comment>
<comment type="subcellular location">
    <subcellularLocation>
        <location evidence="1">Periplasm</location>
    </subcellularLocation>
</comment>
<reference evidence="7 8" key="1">
    <citation type="submission" date="2018-09" db="EMBL/GenBank/DDBJ databases">
        <title>YIM 75507 draft genome.</title>
        <authorList>
            <person name="Tang S."/>
            <person name="Feng Y."/>
        </authorList>
    </citation>
    <scope>NUCLEOTIDE SEQUENCE [LARGE SCALE GENOMIC DNA]</scope>
    <source>
        <strain evidence="7 8">YIM 75507</strain>
    </source>
</reference>
<feature type="signal peptide" evidence="4">
    <location>
        <begin position="1"/>
        <end position="22"/>
    </location>
</feature>
<dbReference type="PANTHER" id="PTHR39192">
    <property type="entry name" value="IRON UPTAKE SYSTEM COMPONENT EFEO"/>
    <property type="match status" value="1"/>
</dbReference>
<evidence type="ECO:0000259" key="6">
    <source>
        <dbReference type="Pfam" id="PF13473"/>
    </source>
</evidence>
<dbReference type="InterPro" id="IPR053377">
    <property type="entry name" value="Iron_uptake_EfeM/EfeO"/>
</dbReference>
<dbReference type="AlphaFoldDB" id="A0A3A4A0K2"/>
<dbReference type="Gene3D" id="1.20.1420.20">
    <property type="entry name" value="M75 peptidase, HXXE motif"/>
    <property type="match status" value="1"/>
</dbReference>
<protein>
    <submittedName>
        <fullName evidence="7">Iron uptake system protein EfeO</fullName>
    </submittedName>
</protein>
<dbReference type="PROSITE" id="PS51257">
    <property type="entry name" value="PROKAR_LIPOPROTEIN"/>
    <property type="match status" value="1"/>
</dbReference>
<dbReference type="Pfam" id="PF13473">
    <property type="entry name" value="Cupredoxin_1"/>
    <property type="match status" value="1"/>
</dbReference>
<dbReference type="InterPro" id="IPR028096">
    <property type="entry name" value="EfeO_Cupredoxin"/>
</dbReference>
<name>A0A3A4A0K2_9ACTN</name>
<dbReference type="RefSeq" id="WP_119931363.1">
    <property type="nucleotide sequence ID" value="NZ_QZEY01000025.1"/>
</dbReference>
<keyword evidence="8" id="KW-1185">Reference proteome</keyword>
<dbReference type="Pfam" id="PF09375">
    <property type="entry name" value="Peptidase_M75"/>
    <property type="match status" value="1"/>
</dbReference>
<evidence type="ECO:0000256" key="1">
    <source>
        <dbReference type="ARBA" id="ARBA00004418"/>
    </source>
</evidence>
<evidence type="ECO:0000256" key="2">
    <source>
        <dbReference type="ARBA" id="ARBA00005989"/>
    </source>
</evidence>
<dbReference type="NCBIfam" id="NF007697">
    <property type="entry name" value="PRK10378.1"/>
    <property type="match status" value="1"/>
</dbReference>
<evidence type="ECO:0000259" key="5">
    <source>
        <dbReference type="Pfam" id="PF09375"/>
    </source>
</evidence>
<feature type="domain" description="EfeO-type cupredoxin-like" evidence="6">
    <location>
        <begin position="39"/>
        <end position="136"/>
    </location>
</feature>